<dbReference type="OMA" id="HVGQNCK"/>
<dbReference type="Proteomes" id="UP000220158">
    <property type="component" value="Chromosome 11"/>
</dbReference>
<dbReference type="VEuPathDB" id="PlasmoDB:PRELSG_1103800"/>
<keyword evidence="2" id="KW-1185">Reference proteome</keyword>
<protein>
    <submittedName>
        <fullName evidence="1">Uncharacterized protein</fullName>
    </submittedName>
</protein>
<dbReference type="KEGG" id="prel:PRELSG_1103800"/>
<dbReference type="AlphaFoldDB" id="A0A1J1H7Q0"/>
<dbReference type="EMBL" id="LN835306">
    <property type="protein sequence ID" value="CRH00691.1"/>
    <property type="molecule type" value="Genomic_DNA"/>
</dbReference>
<name>A0A1J1H7Q0_PLARL</name>
<gene>
    <name evidence="1" type="ORF">PRELSG_1103800</name>
</gene>
<organism evidence="1 2">
    <name type="scientific">Plasmodium relictum</name>
    <dbReference type="NCBI Taxonomy" id="85471"/>
    <lineage>
        <taxon>Eukaryota</taxon>
        <taxon>Sar</taxon>
        <taxon>Alveolata</taxon>
        <taxon>Apicomplexa</taxon>
        <taxon>Aconoidasida</taxon>
        <taxon>Haemosporida</taxon>
        <taxon>Plasmodiidae</taxon>
        <taxon>Plasmodium</taxon>
        <taxon>Plasmodium (Haemamoeba)</taxon>
    </lineage>
</organism>
<dbReference type="OrthoDB" id="385625at2759"/>
<sequence>MDNQIKFLLKNIKNNLIEKILLPKEKIDVKYAINIMKIKIKKHIELNNNFLVLFEKLVEHLLNLNNTVFNFKITKNNNDVLCGDEFLKKKEKEKFLKDKLRNVENIIKNIAITFVDFHNNSKILKELYLFFYVFIYKFSFDTNMLKSYLYSNNEIKNSSQKKISNDTSAFISLNKICEYEFIHFFSKNEFLTKFYSDKDMNKIIKIYLYNNLNFNFLKEIQVFFLLTTILYYIENDLKLKINIYNLAINSAYTHTINIKKYILILSYNSYICTMKKLSNIF</sequence>
<reference evidence="1 2" key="1">
    <citation type="submission" date="2015-04" db="EMBL/GenBank/DDBJ databases">
        <authorList>
            <consortium name="Pathogen Informatics"/>
        </authorList>
    </citation>
    <scope>NUCLEOTIDE SEQUENCE [LARGE SCALE GENOMIC DNA]</scope>
    <source>
        <strain evidence="1 2">SGS1</strain>
    </source>
</reference>
<evidence type="ECO:0000313" key="2">
    <source>
        <dbReference type="Proteomes" id="UP000220158"/>
    </source>
</evidence>
<accession>A0A1J1H7Q0</accession>
<proteinExistence type="predicted"/>
<dbReference type="GeneID" id="39736814"/>
<dbReference type="RefSeq" id="XP_028533694.1">
    <property type="nucleotide sequence ID" value="XM_028677290.1"/>
</dbReference>
<evidence type="ECO:0000313" key="1">
    <source>
        <dbReference type="EMBL" id="CRH00691.1"/>
    </source>
</evidence>